<name>J4DP73_THEOR</name>
<dbReference type="VEuPathDB" id="PiroplasmaDB:TOT_020000471"/>
<dbReference type="AlphaFoldDB" id="J4DP73"/>
<sequence length="484" mass="54737">MSDSHPRDSDTEAGVDSSSFDIQNDETEPQNFKEEEINMNLDDAGLEESSLEELLELDMEDHQVDSNLKLEGGKSKTESAAPDLKMDEDYVEPSLNDEPVKHDDTEPGFKHEGSEVRLKIESFHDVKSAEEAKEPSTLQQDDKDIVGLFEDSDENETFDSKSKPSPTLTSQDQLQEKLDQNKLKDLLDKTVETFEEQKVINTTLTLAPKPQDAERLAICRFPPTLKVVNHSDVRSFLRSNPQLLERPPNTNTLSMLCFRRTAPFTNNPNSQAPSPEPANLSTDGDLRNRKNVDPFYLGAETVAANTPNSTPTQESTTASRAHNALDKANLHKRIIENLIASDKKRKRESSAWESNGKMVLWEDGNVSMFVGKVPLDCESVKEMAFLLEDERADLKPVHAQVHTRLQTRFSNLHTRFSTLKNDPIKTKEHKRQKMAVTSLSDAVQSHHALQQNLIHVRESERQKKFNYNSKGLTRNFLESSDNED</sequence>
<dbReference type="eggNOG" id="ENOG502SZTB">
    <property type="taxonomic scope" value="Eukaryota"/>
</dbReference>
<accession>J4DP73</accession>
<dbReference type="EMBL" id="AP011947">
    <property type="protein sequence ID" value="BAM40209.1"/>
    <property type="molecule type" value="Genomic_DNA"/>
</dbReference>
<dbReference type="RefSeq" id="XP_009690510.1">
    <property type="nucleotide sequence ID" value="XM_009692215.1"/>
</dbReference>
<keyword evidence="3" id="KW-1185">Reference proteome</keyword>
<feature type="region of interest" description="Disordered" evidence="1">
    <location>
        <begin position="262"/>
        <end position="324"/>
    </location>
</feature>
<evidence type="ECO:0000313" key="3">
    <source>
        <dbReference type="Proteomes" id="UP000003786"/>
    </source>
</evidence>
<gene>
    <name evidence="2" type="ORF">TOT_020000471</name>
</gene>
<evidence type="ECO:0000313" key="2">
    <source>
        <dbReference type="EMBL" id="BAM40209.1"/>
    </source>
</evidence>
<feature type="compositionally biased region" description="Basic and acidic residues" evidence="1">
    <location>
        <begin position="1"/>
        <end position="10"/>
    </location>
</feature>
<dbReference type="KEGG" id="tot:TOT_020000471"/>
<feature type="compositionally biased region" description="Polar residues" evidence="1">
    <location>
        <begin position="303"/>
        <end position="320"/>
    </location>
</feature>
<feature type="compositionally biased region" description="Polar residues" evidence="1">
    <location>
        <begin position="263"/>
        <end position="273"/>
    </location>
</feature>
<proteinExistence type="predicted"/>
<feature type="compositionally biased region" description="Basic and acidic residues" evidence="1">
    <location>
        <begin position="98"/>
        <end position="145"/>
    </location>
</feature>
<evidence type="ECO:0000256" key="1">
    <source>
        <dbReference type="SAM" id="MobiDB-lite"/>
    </source>
</evidence>
<dbReference type="Proteomes" id="UP000003786">
    <property type="component" value="Chromosome 2"/>
</dbReference>
<organism evidence="2 3">
    <name type="scientific">Theileria orientalis strain Shintoku</name>
    <dbReference type="NCBI Taxonomy" id="869250"/>
    <lineage>
        <taxon>Eukaryota</taxon>
        <taxon>Sar</taxon>
        <taxon>Alveolata</taxon>
        <taxon>Apicomplexa</taxon>
        <taxon>Aconoidasida</taxon>
        <taxon>Piroplasmida</taxon>
        <taxon>Theileriidae</taxon>
        <taxon>Theileria</taxon>
    </lineage>
</organism>
<protein>
    <submittedName>
        <fullName evidence="2">Uncharacterized protein</fullName>
    </submittedName>
</protein>
<feature type="region of interest" description="Disordered" evidence="1">
    <location>
        <begin position="1"/>
        <end position="174"/>
    </location>
</feature>
<dbReference type="OrthoDB" id="364112at2759"/>
<dbReference type="GeneID" id="20714615"/>
<feature type="compositionally biased region" description="Acidic residues" evidence="1">
    <location>
        <begin position="44"/>
        <end position="59"/>
    </location>
</feature>
<reference evidence="2 3" key="1">
    <citation type="journal article" date="2012" name="MBio">
        <title>Comparative genome analysis of three eukaryotic parasites with differing abilities to transform leukocytes reveals key mediators of Theileria-induced leukocyte transformation.</title>
        <authorList>
            <person name="Hayashida K."/>
            <person name="Hara Y."/>
            <person name="Abe T."/>
            <person name="Yamasaki C."/>
            <person name="Toyoda A."/>
            <person name="Kosuge T."/>
            <person name="Suzuki Y."/>
            <person name="Sato Y."/>
            <person name="Kawashima S."/>
            <person name="Katayama T."/>
            <person name="Wakaguri H."/>
            <person name="Inoue N."/>
            <person name="Homma K."/>
            <person name="Tada-Umezaki M."/>
            <person name="Yagi Y."/>
            <person name="Fujii Y."/>
            <person name="Habara T."/>
            <person name="Kanehisa M."/>
            <person name="Watanabe H."/>
            <person name="Ito K."/>
            <person name="Gojobori T."/>
            <person name="Sugawara H."/>
            <person name="Imanishi T."/>
            <person name="Weir W."/>
            <person name="Gardner M."/>
            <person name="Pain A."/>
            <person name="Shiels B."/>
            <person name="Hattori M."/>
            <person name="Nene V."/>
            <person name="Sugimoto C."/>
        </authorList>
    </citation>
    <scope>NUCLEOTIDE SEQUENCE [LARGE SCALE GENOMIC DNA]</scope>
    <source>
        <strain evidence="2 3">Shintoku</strain>
    </source>
</reference>